<accession>A0A382HCG2</accession>
<reference evidence="1" key="1">
    <citation type="submission" date="2018-05" db="EMBL/GenBank/DDBJ databases">
        <authorList>
            <person name="Lanie J.A."/>
            <person name="Ng W.-L."/>
            <person name="Kazmierczak K.M."/>
            <person name="Andrzejewski T.M."/>
            <person name="Davidsen T.M."/>
            <person name="Wayne K.J."/>
            <person name="Tettelin H."/>
            <person name="Glass J.I."/>
            <person name="Rusch D."/>
            <person name="Podicherti R."/>
            <person name="Tsui H.-C.T."/>
            <person name="Winkler M.E."/>
        </authorList>
    </citation>
    <scope>NUCLEOTIDE SEQUENCE</scope>
</reference>
<dbReference type="EMBL" id="UINC01060265">
    <property type="protein sequence ID" value="SVB84597.1"/>
    <property type="molecule type" value="Genomic_DNA"/>
</dbReference>
<protein>
    <submittedName>
        <fullName evidence="1">Uncharacterized protein</fullName>
    </submittedName>
</protein>
<proteinExistence type="predicted"/>
<evidence type="ECO:0000313" key="1">
    <source>
        <dbReference type="EMBL" id="SVB84597.1"/>
    </source>
</evidence>
<name>A0A382HCG2_9ZZZZ</name>
<feature type="non-terminal residue" evidence="1">
    <location>
        <position position="1"/>
    </location>
</feature>
<organism evidence="1">
    <name type="scientific">marine metagenome</name>
    <dbReference type="NCBI Taxonomy" id="408172"/>
    <lineage>
        <taxon>unclassified sequences</taxon>
        <taxon>metagenomes</taxon>
        <taxon>ecological metagenomes</taxon>
    </lineage>
</organism>
<gene>
    <name evidence="1" type="ORF">METZ01_LOCUS237451</name>
</gene>
<dbReference type="AlphaFoldDB" id="A0A382HCG2"/>
<sequence length="343" mass="38736">IRPRRMFVNRRFTLRERYPGNHGSPNIDTYTYSSHMLNTDQTYSTGTGYNEKTKTLVMVHSGDEGGNTSKKIHIFKSSKCLNKIDRIKEFFDNLTSTEYFSDTWTNQNVKDWCVVVGNNDYVGFGLKQSNSKRYGVFDCSVKGGTAHQTGASRQWSTWQDFTGSTTTSYGANNGHQYYTKFMTTWDGTWGMIYSSYYYYGVGINGFCMSIENPKKFICINQTKSSRANPYFAWGRTGFHGGWSDNCDGTSHRTYSWAFDPTDSDETVNTLVYQGGDSGDTVVPNSNSHVGTTVTNKTGNYGLSAHRTWLTGGFHSTNYPLLMQIDWWGNYGNNDSTYGGKYGT</sequence>